<reference evidence="2 3" key="1">
    <citation type="submission" date="2016-09" db="EMBL/GenBank/DDBJ databases">
        <title>Complete genome sequence of microbes from the polar regions.</title>
        <authorList>
            <person name="Liao L."/>
            <person name="Chen B."/>
        </authorList>
    </citation>
    <scope>NUCLEOTIDE SEQUENCE [LARGE SCALE GENOMIC DNA]</scope>
    <source>
        <strain evidence="2 3">ZS314</strain>
    </source>
</reference>
<feature type="domain" description="NADPH-dependent FMN reductase-like" evidence="1">
    <location>
        <begin position="22"/>
        <end position="168"/>
    </location>
</feature>
<gene>
    <name evidence="2" type="ORF">BHD05_01365</name>
</gene>
<dbReference type="OrthoDB" id="8853249at2"/>
<evidence type="ECO:0000259" key="1">
    <source>
        <dbReference type="Pfam" id="PF03358"/>
    </source>
</evidence>
<dbReference type="SUPFAM" id="SSF52218">
    <property type="entry name" value="Flavoproteins"/>
    <property type="match status" value="1"/>
</dbReference>
<dbReference type="InterPro" id="IPR005025">
    <property type="entry name" value="FMN_Rdtase-like_dom"/>
</dbReference>
<evidence type="ECO:0000313" key="2">
    <source>
        <dbReference type="EMBL" id="QHO68481.1"/>
    </source>
</evidence>
<proteinExistence type="predicted"/>
<name>A0A7L5AHD3_9MICO</name>
<dbReference type="Proteomes" id="UP000464507">
    <property type="component" value="Chromosome"/>
</dbReference>
<dbReference type="EMBL" id="CP017146">
    <property type="protein sequence ID" value="QHO68481.1"/>
    <property type="molecule type" value="Genomic_DNA"/>
</dbReference>
<organism evidence="2 3">
    <name type="scientific">Marisediminicola antarctica</name>
    <dbReference type="NCBI Taxonomy" id="674079"/>
    <lineage>
        <taxon>Bacteria</taxon>
        <taxon>Bacillati</taxon>
        <taxon>Actinomycetota</taxon>
        <taxon>Actinomycetes</taxon>
        <taxon>Micrococcales</taxon>
        <taxon>Microbacteriaceae</taxon>
        <taxon>Marisediminicola</taxon>
    </lineage>
</organism>
<dbReference type="GO" id="GO:0016491">
    <property type="term" value="F:oxidoreductase activity"/>
    <property type="evidence" value="ECO:0007669"/>
    <property type="project" value="InterPro"/>
</dbReference>
<sequence length="246" mass="26952">MKEKSMPDESPDTYSDLHAVFINCTLKKSPELSHTQGLMDKSGALMRAQGVTVDNIRFIDHDIATGIYPDMREHGWSTDAWLDEVWPIVVAADILVIGGPIWLGDNSSITRKLIERLYAMSGMFNEKGQYSFYGKAAGALITGNEDGVKHCAMSILYSLQHIGYTIPPAADAGWIGAVGPGPSYLDPGSGGPESDFTNRNTTFMTWNLLHVARMLKDAGGIPAYGNIQKAWSDGERFGFDANPEYR</sequence>
<dbReference type="Pfam" id="PF03358">
    <property type="entry name" value="FMN_red"/>
    <property type="match status" value="1"/>
</dbReference>
<keyword evidence="3" id="KW-1185">Reference proteome</keyword>
<dbReference type="KEGG" id="mant:BHD05_01365"/>
<evidence type="ECO:0000313" key="3">
    <source>
        <dbReference type="Proteomes" id="UP000464507"/>
    </source>
</evidence>
<dbReference type="Gene3D" id="3.40.50.360">
    <property type="match status" value="1"/>
</dbReference>
<protein>
    <submittedName>
        <fullName evidence="2">Flavodoxin</fullName>
    </submittedName>
</protein>
<dbReference type="InterPro" id="IPR029039">
    <property type="entry name" value="Flavoprotein-like_sf"/>
</dbReference>
<accession>A0A7L5AHD3</accession>
<dbReference type="AlphaFoldDB" id="A0A7L5AHD3"/>